<dbReference type="PRINTS" id="PR01021">
    <property type="entry name" value="OMPADOMAIN"/>
</dbReference>
<dbReference type="Proteomes" id="UP000464013">
    <property type="component" value="Chromosome"/>
</dbReference>
<dbReference type="InterPro" id="IPR006665">
    <property type="entry name" value="OmpA-like"/>
</dbReference>
<evidence type="ECO:0000256" key="3">
    <source>
        <dbReference type="ARBA" id="ARBA00023237"/>
    </source>
</evidence>
<dbReference type="PROSITE" id="PS51257">
    <property type="entry name" value="PROKAR_LIPOPROTEIN"/>
    <property type="match status" value="1"/>
</dbReference>
<evidence type="ECO:0000256" key="4">
    <source>
        <dbReference type="PROSITE-ProRule" id="PRU00473"/>
    </source>
</evidence>
<name>A0A6I6SL00_9GAMM</name>
<comment type="subcellular location">
    <subcellularLocation>
        <location evidence="1">Cell outer membrane</location>
    </subcellularLocation>
</comment>
<reference evidence="7 8" key="1">
    <citation type="submission" date="2019-01" db="EMBL/GenBank/DDBJ databases">
        <title>Complete genome of a denitifying bacterium Halomons sp. BC-M4-5.</title>
        <authorList>
            <person name="Wang L."/>
            <person name="Shao Z."/>
        </authorList>
    </citation>
    <scope>NUCLEOTIDE SEQUENCE [LARGE SCALE GENOMIC DNA]</scope>
    <source>
        <strain evidence="7 8">BC-M4-5</strain>
    </source>
</reference>
<dbReference type="InterPro" id="IPR006690">
    <property type="entry name" value="OMPA-like_CS"/>
</dbReference>
<dbReference type="InterPro" id="IPR050330">
    <property type="entry name" value="Bact_OuterMem_StrucFunc"/>
</dbReference>
<dbReference type="Gene3D" id="3.30.1330.60">
    <property type="entry name" value="OmpA-like domain"/>
    <property type="match status" value="1"/>
</dbReference>
<dbReference type="AlphaFoldDB" id="A0A6I6SL00"/>
<keyword evidence="8" id="KW-1185">Reference proteome</keyword>
<dbReference type="Pfam" id="PF00691">
    <property type="entry name" value="OmpA"/>
    <property type="match status" value="1"/>
</dbReference>
<dbReference type="GO" id="GO:0009279">
    <property type="term" value="C:cell outer membrane"/>
    <property type="evidence" value="ECO:0007669"/>
    <property type="project" value="UniProtKB-SubCell"/>
</dbReference>
<sequence length="233" mass="24317">MKKSTTGLLLGSALVIGLSGCATDFQRGGQASGGATTASSGTAWYQQPVVCGIAGGLIGGSIGYATSGSSDEETGAATGAVAGSAIGALLCADRTPPPEPVAEPEPMPEPEPEPAPVTEFEPVTLDSEVTFAFDSAEIRPGAHQTLDQVATTLRENPNLRVRIEGHTDSVGSAQYNQGLSQRRADSVRDFLVSRGIAENRMTTRGFGEERPVATNETDEGRAQNRRVEILNWD</sequence>
<dbReference type="PROSITE" id="PS01068">
    <property type="entry name" value="OMPA_1"/>
    <property type="match status" value="1"/>
</dbReference>
<dbReference type="OrthoDB" id="9782229at2"/>
<organism evidence="7 8">
    <name type="scientific">Billgrantia tianxiuensis</name>
    <dbReference type="NCBI Taxonomy" id="2497861"/>
    <lineage>
        <taxon>Bacteria</taxon>
        <taxon>Pseudomonadati</taxon>
        <taxon>Pseudomonadota</taxon>
        <taxon>Gammaproteobacteria</taxon>
        <taxon>Oceanospirillales</taxon>
        <taxon>Halomonadaceae</taxon>
        <taxon>Billgrantia</taxon>
    </lineage>
</organism>
<evidence type="ECO:0000313" key="7">
    <source>
        <dbReference type="EMBL" id="QHC50242.1"/>
    </source>
</evidence>
<evidence type="ECO:0000313" key="8">
    <source>
        <dbReference type="Proteomes" id="UP000464013"/>
    </source>
</evidence>
<accession>A0A6I6SL00</accession>
<dbReference type="InterPro" id="IPR006664">
    <property type="entry name" value="OMP_bac"/>
</dbReference>
<dbReference type="KEGG" id="htx:EKK97_12480"/>
<gene>
    <name evidence="7" type="ORF">EKK97_12480</name>
</gene>
<dbReference type="RefSeq" id="WP_159552287.1">
    <property type="nucleotide sequence ID" value="NZ_CP035042.1"/>
</dbReference>
<feature type="region of interest" description="Disordered" evidence="5">
    <location>
        <begin position="204"/>
        <end position="224"/>
    </location>
</feature>
<proteinExistence type="predicted"/>
<evidence type="ECO:0000256" key="1">
    <source>
        <dbReference type="ARBA" id="ARBA00004442"/>
    </source>
</evidence>
<feature type="compositionally biased region" description="Pro residues" evidence="5">
    <location>
        <begin position="95"/>
        <end position="105"/>
    </location>
</feature>
<dbReference type="CDD" id="cd07185">
    <property type="entry name" value="OmpA_C-like"/>
    <property type="match status" value="1"/>
</dbReference>
<feature type="domain" description="OmpA-like" evidence="6">
    <location>
        <begin position="118"/>
        <end position="233"/>
    </location>
</feature>
<dbReference type="PANTHER" id="PTHR30329">
    <property type="entry name" value="STATOR ELEMENT OF FLAGELLAR MOTOR COMPLEX"/>
    <property type="match status" value="1"/>
</dbReference>
<dbReference type="PROSITE" id="PS51123">
    <property type="entry name" value="OMPA_2"/>
    <property type="match status" value="1"/>
</dbReference>
<dbReference type="InterPro" id="IPR036737">
    <property type="entry name" value="OmpA-like_sf"/>
</dbReference>
<dbReference type="EMBL" id="CP035042">
    <property type="protein sequence ID" value="QHC50242.1"/>
    <property type="molecule type" value="Genomic_DNA"/>
</dbReference>
<evidence type="ECO:0000256" key="2">
    <source>
        <dbReference type="ARBA" id="ARBA00023136"/>
    </source>
</evidence>
<evidence type="ECO:0000256" key="5">
    <source>
        <dbReference type="SAM" id="MobiDB-lite"/>
    </source>
</evidence>
<feature type="region of interest" description="Disordered" evidence="5">
    <location>
        <begin position="93"/>
        <end position="116"/>
    </location>
</feature>
<dbReference type="SUPFAM" id="SSF103088">
    <property type="entry name" value="OmpA-like"/>
    <property type="match status" value="1"/>
</dbReference>
<dbReference type="PANTHER" id="PTHR30329:SF21">
    <property type="entry name" value="LIPOPROTEIN YIAD-RELATED"/>
    <property type="match status" value="1"/>
</dbReference>
<evidence type="ECO:0000259" key="6">
    <source>
        <dbReference type="PROSITE" id="PS51123"/>
    </source>
</evidence>
<keyword evidence="2 4" id="KW-0472">Membrane</keyword>
<keyword evidence="3" id="KW-0998">Cell outer membrane</keyword>
<protein>
    <submittedName>
        <fullName evidence="7">OmpA family protein</fullName>
    </submittedName>
</protein>